<evidence type="ECO:0008006" key="3">
    <source>
        <dbReference type="Google" id="ProtNLM"/>
    </source>
</evidence>
<dbReference type="EMBL" id="JAMZEE010000051">
    <property type="protein sequence ID" value="MCR6509595.1"/>
    <property type="molecule type" value="Genomic_DNA"/>
</dbReference>
<reference evidence="1" key="1">
    <citation type="journal article" date="2022" name="Arch. Microbiol.">
        <title>Bacteroides muris sp. nov. isolated from the cecum of wild-derived house mice.</title>
        <authorList>
            <person name="Fokt H."/>
            <person name="Unni R."/>
            <person name="Repnik U."/>
            <person name="Schmitz R.A."/>
            <person name="Bramkamp M."/>
            <person name="Baines J.F."/>
            <person name="Unterweger D."/>
        </authorList>
    </citation>
    <scope>NUCLEOTIDE SEQUENCE</scope>
    <source>
        <strain evidence="1">KH569_7</strain>
    </source>
</reference>
<organism evidence="1 2">
    <name type="scientific">Bacteroides muris</name>
    <name type="common">ex Fokt et al. 2023</name>
    <dbReference type="NCBI Taxonomy" id="2937417"/>
    <lineage>
        <taxon>Bacteria</taxon>
        <taxon>Pseudomonadati</taxon>
        <taxon>Bacteroidota</taxon>
        <taxon>Bacteroidia</taxon>
        <taxon>Bacteroidales</taxon>
        <taxon>Bacteroidaceae</taxon>
        <taxon>Bacteroides</taxon>
    </lineage>
</organism>
<evidence type="ECO:0000313" key="1">
    <source>
        <dbReference type="EMBL" id="MCR6509595.1"/>
    </source>
</evidence>
<proteinExistence type="predicted"/>
<accession>A0A9X2SY17</accession>
<dbReference type="Proteomes" id="UP001143810">
    <property type="component" value="Unassembled WGS sequence"/>
</dbReference>
<evidence type="ECO:0000313" key="2">
    <source>
        <dbReference type="Proteomes" id="UP001143810"/>
    </source>
</evidence>
<name>A0A9X2SY17_9BACE</name>
<gene>
    <name evidence="1" type="ORF">M1B78_15890</name>
</gene>
<sequence>MNEISQKIRDNNNLYENYSKSDHSDIGSHTHAFPSFNLGDDYIAYIGMNWPEMKEFLIPCLTKEFVLEYGGDDMTLGMIYPDNLEGKIPAFFTKIFFEDFSDSTKFGKDLFFLDICKNGYFFESDSGEVRWLSSKGVVFGHKYCMYYVFNEFSDKMKYQGEELTDERIEELMDDVWSL</sequence>
<dbReference type="AlphaFoldDB" id="A0A9X2SY17"/>
<reference evidence="1" key="2">
    <citation type="submission" date="2022-04" db="EMBL/GenBank/DDBJ databases">
        <authorList>
            <person name="Fokt H."/>
            <person name="Baines J."/>
        </authorList>
    </citation>
    <scope>NUCLEOTIDE SEQUENCE</scope>
    <source>
        <strain evidence="1">KH569_7</strain>
    </source>
</reference>
<protein>
    <recommendedName>
        <fullName evidence="3">SMI1/KNR4 family protein</fullName>
    </recommendedName>
</protein>
<comment type="caution">
    <text evidence="1">The sequence shown here is derived from an EMBL/GenBank/DDBJ whole genome shotgun (WGS) entry which is preliminary data.</text>
</comment>